<dbReference type="OrthoDB" id="1304243at2759"/>
<sequence length="90" mass="10389">MTHAMPWYADIYNFLVASTYPLGASQAAKEKLANDAKYYIWDSPYLWRICMIRVNLGHSSQGHICSNVLRCKRLIGLLNRGGRIWTQQEL</sequence>
<dbReference type="AlphaFoldDB" id="A0A371GE26"/>
<proteinExistence type="predicted"/>
<comment type="caution">
    <text evidence="1">The sequence shown here is derived from an EMBL/GenBank/DDBJ whole genome shotgun (WGS) entry which is preliminary data.</text>
</comment>
<dbReference type="EMBL" id="QJKJ01005841">
    <property type="protein sequence ID" value="RDX88780.1"/>
    <property type="molecule type" value="Genomic_DNA"/>
</dbReference>
<reference evidence="1" key="1">
    <citation type="submission" date="2018-05" db="EMBL/GenBank/DDBJ databases">
        <title>Draft genome of Mucuna pruriens seed.</title>
        <authorList>
            <person name="Nnadi N.E."/>
            <person name="Vos R."/>
            <person name="Hasami M.H."/>
            <person name="Devisetty U.K."/>
            <person name="Aguiy J.C."/>
        </authorList>
    </citation>
    <scope>NUCLEOTIDE SEQUENCE [LARGE SCALE GENOMIC DNA]</scope>
    <source>
        <strain evidence="1">JCA_2017</strain>
    </source>
</reference>
<organism evidence="1 2">
    <name type="scientific">Mucuna pruriens</name>
    <name type="common">Velvet bean</name>
    <name type="synonym">Dolichos pruriens</name>
    <dbReference type="NCBI Taxonomy" id="157652"/>
    <lineage>
        <taxon>Eukaryota</taxon>
        <taxon>Viridiplantae</taxon>
        <taxon>Streptophyta</taxon>
        <taxon>Embryophyta</taxon>
        <taxon>Tracheophyta</taxon>
        <taxon>Spermatophyta</taxon>
        <taxon>Magnoliopsida</taxon>
        <taxon>eudicotyledons</taxon>
        <taxon>Gunneridae</taxon>
        <taxon>Pentapetalae</taxon>
        <taxon>rosids</taxon>
        <taxon>fabids</taxon>
        <taxon>Fabales</taxon>
        <taxon>Fabaceae</taxon>
        <taxon>Papilionoideae</taxon>
        <taxon>50 kb inversion clade</taxon>
        <taxon>NPAAA clade</taxon>
        <taxon>indigoferoid/millettioid clade</taxon>
        <taxon>Phaseoleae</taxon>
        <taxon>Mucuna</taxon>
    </lineage>
</organism>
<gene>
    <name evidence="1" type="ORF">CR513_29571</name>
</gene>
<protein>
    <submittedName>
        <fullName evidence="1">Uncharacterized protein</fullName>
    </submittedName>
</protein>
<feature type="non-terminal residue" evidence="1">
    <location>
        <position position="1"/>
    </location>
</feature>
<dbReference type="Proteomes" id="UP000257109">
    <property type="component" value="Unassembled WGS sequence"/>
</dbReference>
<name>A0A371GE26_MUCPR</name>
<keyword evidence="2" id="KW-1185">Reference proteome</keyword>
<evidence type="ECO:0000313" key="1">
    <source>
        <dbReference type="EMBL" id="RDX88780.1"/>
    </source>
</evidence>
<evidence type="ECO:0000313" key="2">
    <source>
        <dbReference type="Proteomes" id="UP000257109"/>
    </source>
</evidence>
<accession>A0A371GE26</accession>